<dbReference type="InParanoid" id="A0A6C2YSS2"/>
<organism evidence="1">
    <name type="scientific">Tuwongella immobilis</name>
    <dbReference type="NCBI Taxonomy" id="692036"/>
    <lineage>
        <taxon>Bacteria</taxon>
        <taxon>Pseudomonadati</taxon>
        <taxon>Planctomycetota</taxon>
        <taxon>Planctomycetia</taxon>
        <taxon>Gemmatales</taxon>
        <taxon>Gemmataceae</taxon>
        <taxon>Tuwongella</taxon>
    </lineage>
</organism>
<dbReference type="AlphaFoldDB" id="A0A6C2YSS2"/>
<keyword evidence="2" id="KW-1185">Reference proteome</keyword>
<dbReference type="EMBL" id="LR593887">
    <property type="protein sequence ID" value="VTS06116.1"/>
    <property type="molecule type" value="Genomic_DNA"/>
</dbReference>
<evidence type="ECO:0000313" key="2">
    <source>
        <dbReference type="Proteomes" id="UP000464378"/>
    </source>
</evidence>
<dbReference type="Proteomes" id="UP000464378">
    <property type="component" value="Chromosome"/>
</dbReference>
<reference evidence="1" key="1">
    <citation type="submission" date="2019-04" db="EMBL/GenBank/DDBJ databases">
        <authorList>
            <consortium name="Science for Life Laboratories"/>
        </authorList>
    </citation>
    <scope>NUCLEOTIDE SEQUENCE</scope>
    <source>
        <strain evidence="1">MBLW1</strain>
    </source>
</reference>
<proteinExistence type="predicted"/>
<evidence type="ECO:0000313" key="1">
    <source>
        <dbReference type="EMBL" id="VIP04377.1"/>
    </source>
</evidence>
<dbReference type="EMBL" id="LR586016">
    <property type="protein sequence ID" value="VIP04377.1"/>
    <property type="molecule type" value="Genomic_DNA"/>
</dbReference>
<accession>A0A6C2YSS2</accession>
<dbReference type="KEGG" id="tim:GMBLW1_48160"/>
<sequence>MPNPTRQRRPNPRLNTLIVTGRSRMVASGPILFANRSRHAIRIIRVERHLLRRHLVGLGPIAYTDNGTCLQQRNRSWRRCACR</sequence>
<gene>
    <name evidence="1" type="ORF">GMBLW1_48160</name>
</gene>
<name>A0A6C2YSS2_9BACT</name>
<protein>
    <submittedName>
        <fullName evidence="1">Uncharacterized protein</fullName>
    </submittedName>
</protein>